<evidence type="ECO:0000313" key="2">
    <source>
        <dbReference type="Proteomes" id="UP001177120"/>
    </source>
</evidence>
<sequence>MGTPSTKELTRMINSVLGQKVLTEHQLKQIQKGAMQAYRKGGMDGMIRYLMHVTGADVDPNEMRMFADFIRSNPQVGKNILEGITKIK</sequence>
<dbReference type="RefSeq" id="WP_205496954.1">
    <property type="nucleotide sequence ID" value="NZ_JAFHAP010000016.1"/>
</dbReference>
<proteinExistence type="predicted"/>
<reference evidence="1" key="1">
    <citation type="journal article" date="2024" name="Int. J. Syst. Evol. Microbiol.">
        <title>Polycladomyces zharkentensis sp. nov., a novel thermophilic cellulose- and starch-degrading member of the Bacillota from a geothermal aquifer in Kazakhstan.</title>
        <authorList>
            <person name="Mashzhan A."/>
            <person name="Kistaubayeva A."/>
            <person name="Javier-Lopez R."/>
            <person name="Bissenova U."/>
            <person name="Bissenbay A."/>
            <person name="Birkeland N.K."/>
        </authorList>
    </citation>
    <scope>NUCLEOTIDE SEQUENCE</scope>
    <source>
        <strain evidence="1">ZKZ2T</strain>
    </source>
</reference>
<dbReference type="Proteomes" id="UP001177120">
    <property type="component" value="Unassembled WGS sequence"/>
</dbReference>
<organism evidence="1 2">
    <name type="scientific">Polycladomyces zharkentensis</name>
    <dbReference type="NCBI Taxonomy" id="2807616"/>
    <lineage>
        <taxon>Bacteria</taxon>
        <taxon>Bacillati</taxon>
        <taxon>Bacillota</taxon>
        <taxon>Bacilli</taxon>
        <taxon>Bacillales</taxon>
        <taxon>Thermoactinomycetaceae</taxon>
        <taxon>Polycladomyces</taxon>
    </lineage>
</organism>
<dbReference type="EMBL" id="JAFHAP010000016">
    <property type="protein sequence ID" value="MBN2910745.1"/>
    <property type="molecule type" value="Genomic_DNA"/>
</dbReference>
<gene>
    <name evidence="1" type="ORF">JQC72_14690</name>
</gene>
<accession>A0ABS2WMI7</accession>
<keyword evidence="2" id="KW-1185">Reference proteome</keyword>
<protein>
    <submittedName>
        <fullName evidence="1">Uncharacterized protein</fullName>
    </submittedName>
</protein>
<comment type="caution">
    <text evidence="1">The sequence shown here is derived from an EMBL/GenBank/DDBJ whole genome shotgun (WGS) entry which is preliminary data.</text>
</comment>
<evidence type="ECO:0000313" key="1">
    <source>
        <dbReference type="EMBL" id="MBN2910745.1"/>
    </source>
</evidence>
<name>A0ABS2WMI7_9BACL</name>